<reference evidence="1 2" key="1">
    <citation type="submission" date="2020-08" db="EMBL/GenBank/DDBJ databases">
        <title>A Genomic Blueprint of the Chicken Gut Microbiome.</title>
        <authorList>
            <person name="Gilroy R."/>
            <person name="Ravi A."/>
            <person name="Getino M."/>
            <person name="Pursley I."/>
            <person name="Horton D.L."/>
            <person name="Alikhan N.-F."/>
            <person name="Baker D."/>
            <person name="Gharbi K."/>
            <person name="Hall N."/>
            <person name="Watson M."/>
            <person name="Adriaenssens E.M."/>
            <person name="Foster-Nyarko E."/>
            <person name="Jarju S."/>
            <person name="Secka A."/>
            <person name="Antonio M."/>
            <person name="Oren A."/>
            <person name="Chaudhuri R."/>
            <person name="La Ragione R.M."/>
            <person name="Hildebrand F."/>
            <person name="Pallen M.J."/>
        </authorList>
    </citation>
    <scope>NUCLEOTIDE SEQUENCE [LARGE SCALE GENOMIC DNA]</scope>
    <source>
        <strain evidence="1 2">Sa2BVA9</strain>
    </source>
</reference>
<sequence length="860" mass="95590">MKRRLAIILTTVIIGCLLISQGTNFAKPISGTESELKTETVSESAQADEQTVVGTATSVDSGKAASIASGMEMAAENEFLILYVNTLTTEIAVQDKRSGAIWYSNPQDREDDSIATGYNKAKLNVQIEISYLDNAGNSLKYDNYTHSVQNEQFVLEKVKGGLNIDYTLGEAKSDIDAIPKYISEERFQTLIIDKLEDAGEKREVEKRFKHNEEEKRYERRDSSLKGVGLKKVTDAFEKAGYNEEQKAIDNAAFGVTAADNLTVKIPLHYRLDGEDLKVTIESGGIEYPESLKIQTLSLLPFFGASGLEDEGYTLVPDGSGSLIRFNNEKTYAAPFRKELYGTDSAISQQIRIQNDKAARLPVFGMKYVDRAIVGIIEEGDAVASVEADISGRLNVYNTVSPSFTLRKLEEVTLTNGWRSSTVKKFQTEPFQGDISVRYGFLGAEEASYSGMAAHYRDYLIKQAGLTRLTGEESIPFYAEFIGGIPKKKFFIGIPYNAYEPLTTFNQAESVLGQMLESGIDNIKLRYTGWFNGGINHDLAKSISVDKKLGGSKGLKKLKTYADANGISLFPDASFLEAAPQSEGFKNSQASRFITGKLAKVFPYSYADFKEKDDLEPGYVLSPKSLPELVSGFIDDYEKLQLTGLSLSDLGNKLNSDFNRSHVIDREESKSIVDEQLKRISSSIEEILLEGGNAYAAPYAEHIVEAPMTSSNFIITDGTVPFFQLVFHGYVNYAGTAWNMAEDQDSTYNFLKALETGSAMNYTWFVADSSVIKMTDFDHLYSADYRLWIEEAAQRYRELNNVLHDVQSETITDHRELAQGVFQTTFEKGKTIIVNYNDMESNVNGIIVGAKDYWVGGETQR</sequence>
<evidence type="ECO:0000313" key="2">
    <source>
        <dbReference type="Proteomes" id="UP000608071"/>
    </source>
</evidence>
<accession>A0ABR8SVH3</accession>
<dbReference type="InterPro" id="IPR043751">
    <property type="entry name" value="DUF5696"/>
</dbReference>
<gene>
    <name evidence="1" type="ORF">H9647_05535</name>
</gene>
<dbReference type="PROSITE" id="PS51257">
    <property type="entry name" value="PROKAR_LIPOPROTEIN"/>
    <property type="match status" value="1"/>
</dbReference>
<keyword evidence="2" id="KW-1185">Reference proteome</keyword>
<name>A0ABR8SVH3_9BACL</name>
<comment type="caution">
    <text evidence="1">The sequence shown here is derived from an EMBL/GenBank/DDBJ whole genome shotgun (WGS) entry which is preliminary data.</text>
</comment>
<organism evidence="1 2">
    <name type="scientific">Paenibacillus gallinarum</name>
    <dbReference type="NCBI Taxonomy" id="2762232"/>
    <lineage>
        <taxon>Bacteria</taxon>
        <taxon>Bacillati</taxon>
        <taxon>Bacillota</taxon>
        <taxon>Bacilli</taxon>
        <taxon>Bacillales</taxon>
        <taxon>Paenibacillaceae</taxon>
        <taxon>Paenibacillus</taxon>
    </lineage>
</organism>
<dbReference type="EMBL" id="JACSQL010000002">
    <property type="protein sequence ID" value="MBD7967516.1"/>
    <property type="molecule type" value="Genomic_DNA"/>
</dbReference>
<evidence type="ECO:0000313" key="1">
    <source>
        <dbReference type="EMBL" id="MBD7967516.1"/>
    </source>
</evidence>
<protein>
    <submittedName>
        <fullName evidence="1">Uncharacterized protein</fullName>
    </submittedName>
</protein>
<dbReference type="RefSeq" id="WP_191798777.1">
    <property type="nucleotide sequence ID" value="NZ_JACSQL010000002.1"/>
</dbReference>
<dbReference type="Proteomes" id="UP000608071">
    <property type="component" value="Unassembled WGS sequence"/>
</dbReference>
<proteinExistence type="predicted"/>
<dbReference type="Pfam" id="PF18952">
    <property type="entry name" value="DUF5696"/>
    <property type="match status" value="1"/>
</dbReference>